<reference evidence="1 2" key="1">
    <citation type="submission" date="2023-05" db="EMBL/GenBank/DDBJ databases">
        <title>B98-5 Cell Line De Novo Hybrid Assembly: An Optical Mapping Approach.</title>
        <authorList>
            <person name="Kananen K."/>
            <person name="Auerbach J.A."/>
            <person name="Kautto E."/>
            <person name="Blachly J.S."/>
        </authorList>
    </citation>
    <scope>NUCLEOTIDE SEQUENCE [LARGE SCALE GENOMIC DNA]</scope>
    <source>
        <strain evidence="1">B95-8</strain>
        <tissue evidence="1">Cell line</tissue>
    </source>
</reference>
<dbReference type="PANTHER" id="PTHR46513">
    <property type="entry name" value="VITELLOGENIN RECEPTOR-LIKE PROTEIN-RELATED-RELATED"/>
    <property type="match status" value="1"/>
</dbReference>
<sequence>MRWGLRTGQTGEECQVRVVRNGWFRPHGAHQQQPRMAQWTDRGQGQLPTAMANAHTKRIEAADLNGADRHTLVSPVQHPYGLTLLDSYIYWTDWQTRSIHRANKDTGSNVIFVRSNLPGLRDIQVVDWTQPLGFNNCGLRNGGYSHLCLPQPSGFSCACPTGIQLKGDGKTCDPSPETYLLFSSRGSIRHISLDTSDNTDS</sequence>
<evidence type="ECO:0000313" key="2">
    <source>
        <dbReference type="Proteomes" id="UP001266305"/>
    </source>
</evidence>
<dbReference type="InterPro" id="IPR000033">
    <property type="entry name" value="LDLR_classB_rpt"/>
</dbReference>
<dbReference type="InterPro" id="IPR050778">
    <property type="entry name" value="Cueball_EGF_LRP_Nidogen"/>
</dbReference>
<name>A0ABQ9VGB2_SAGOE</name>
<accession>A0ABQ9VGB2</accession>
<dbReference type="Pfam" id="PF14670">
    <property type="entry name" value="FXa_inhibition"/>
    <property type="match status" value="1"/>
</dbReference>
<dbReference type="PANTHER" id="PTHR46513:SF44">
    <property type="entry name" value="LDL RECEPTOR RELATED PROTEIN 4"/>
    <property type="match status" value="1"/>
</dbReference>
<dbReference type="EMBL" id="JASSZA010000006">
    <property type="protein sequence ID" value="KAK2107934.1"/>
    <property type="molecule type" value="Genomic_DNA"/>
</dbReference>
<gene>
    <name evidence="1" type="primary">LRP4_1</name>
    <name evidence="1" type="ORF">P7K49_013099</name>
</gene>
<keyword evidence="2" id="KW-1185">Reference proteome</keyword>
<dbReference type="SMART" id="SM00135">
    <property type="entry name" value="LY"/>
    <property type="match status" value="1"/>
</dbReference>
<evidence type="ECO:0000313" key="1">
    <source>
        <dbReference type="EMBL" id="KAK2107934.1"/>
    </source>
</evidence>
<dbReference type="SUPFAM" id="SSF63825">
    <property type="entry name" value="YWTD domain"/>
    <property type="match status" value="1"/>
</dbReference>
<keyword evidence="1" id="KW-0449">Lipoprotein</keyword>
<dbReference type="SUPFAM" id="SSF57196">
    <property type="entry name" value="EGF/Laminin"/>
    <property type="match status" value="1"/>
</dbReference>
<dbReference type="InterPro" id="IPR011042">
    <property type="entry name" value="6-blade_b-propeller_TolB-like"/>
</dbReference>
<organism evidence="1 2">
    <name type="scientific">Saguinus oedipus</name>
    <name type="common">Cotton-top tamarin</name>
    <name type="synonym">Oedipomidas oedipus</name>
    <dbReference type="NCBI Taxonomy" id="9490"/>
    <lineage>
        <taxon>Eukaryota</taxon>
        <taxon>Metazoa</taxon>
        <taxon>Chordata</taxon>
        <taxon>Craniata</taxon>
        <taxon>Vertebrata</taxon>
        <taxon>Euteleostomi</taxon>
        <taxon>Mammalia</taxon>
        <taxon>Eutheria</taxon>
        <taxon>Euarchontoglires</taxon>
        <taxon>Primates</taxon>
        <taxon>Haplorrhini</taxon>
        <taxon>Platyrrhini</taxon>
        <taxon>Cebidae</taxon>
        <taxon>Callitrichinae</taxon>
        <taxon>Saguinus</taxon>
    </lineage>
</organism>
<dbReference type="Proteomes" id="UP001266305">
    <property type="component" value="Unassembled WGS sequence"/>
</dbReference>
<protein>
    <submittedName>
        <fullName evidence="1">Low-density lipoprotein receptor- protein 4</fullName>
    </submittedName>
</protein>
<keyword evidence="1" id="KW-0675">Receptor</keyword>
<dbReference type="Gene3D" id="2.120.10.30">
    <property type="entry name" value="TolB, C-terminal domain"/>
    <property type="match status" value="1"/>
</dbReference>
<comment type="caution">
    <text evidence="1">The sequence shown here is derived from an EMBL/GenBank/DDBJ whole genome shotgun (WGS) entry which is preliminary data.</text>
</comment>
<proteinExistence type="predicted"/>